<gene>
    <name evidence="2" type="ORF">C8D78_2714</name>
</gene>
<name>A0A495EQP2_9MICC</name>
<feature type="region of interest" description="Disordered" evidence="1">
    <location>
        <begin position="63"/>
        <end position="114"/>
    </location>
</feature>
<proteinExistence type="predicted"/>
<evidence type="ECO:0000313" key="3">
    <source>
        <dbReference type="Proteomes" id="UP000276055"/>
    </source>
</evidence>
<dbReference type="InterPro" id="IPR035986">
    <property type="entry name" value="PKD_dom_sf"/>
</dbReference>
<accession>A0A495EQP2</accession>
<evidence type="ECO:0008006" key="4">
    <source>
        <dbReference type="Google" id="ProtNLM"/>
    </source>
</evidence>
<dbReference type="SUPFAM" id="SSF49299">
    <property type="entry name" value="PKD domain"/>
    <property type="match status" value="1"/>
</dbReference>
<dbReference type="Proteomes" id="UP000276055">
    <property type="component" value="Unassembled WGS sequence"/>
</dbReference>
<protein>
    <recommendedName>
        <fullName evidence="4">PKD domain-containing protein</fullName>
    </recommendedName>
</protein>
<dbReference type="GO" id="GO:0005975">
    <property type="term" value="P:carbohydrate metabolic process"/>
    <property type="evidence" value="ECO:0007669"/>
    <property type="project" value="UniProtKB-ARBA"/>
</dbReference>
<evidence type="ECO:0000313" key="2">
    <source>
        <dbReference type="EMBL" id="RKR18969.1"/>
    </source>
</evidence>
<dbReference type="EMBL" id="RBIR01000005">
    <property type="protein sequence ID" value="RKR18969.1"/>
    <property type="molecule type" value="Genomic_DNA"/>
</dbReference>
<feature type="compositionally biased region" description="Low complexity" evidence="1">
    <location>
        <begin position="65"/>
        <end position="85"/>
    </location>
</feature>
<evidence type="ECO:0000256" key="1">
    <source>
        <dbReference type="SAM" id="MobiDB-lite"/>
    </source>
</evidence>
<comment type="caution">
    <text evidence="2">The sequence shown here is derived from an EMBL/GenBank/DDBJ whole genome shotgun (WGS) entry which is preliminary data.</text>
</comment>
<sequence>MESGSSHAYSVCGEHFREVADVPSGHVVLSQFRTLGEFMGASRTAGWTIAAASLMLATGCGQGPGQAAPVGVPPAGSSAPTVLPSAPAPASPAPGTPSPAVQTQSSQAAGGGLQINTIPLGGSNLNVEARLPINGYWARPGQEITYDASSSLGTIGKYEWDLEGDGTYDQTTTSPVLKHTYPAPFDGRMILRVSSPLGSTNVLQTPVHIGSVGPGGVRPGPPTNVKAEAVSADGTQVKVTWESNDPTADSWAVAVNGFPAGRMAKSARSVTVTDIRRDKDVLLQVIGITADGALGERAGTTLPAAK</sequence>
<dbReference type="Gene3D" id="2.60.40.10">
    <property type="entry name" value="Immunoglobulins"/>
    <property type="match status" value="1"/>
</dbReference>
<organism evidence="2 3">
    <name type="scientific">Arthrobacter oryzae</name>
    <dbReference type="NCBI Taxonomy" id="409290"/>
    <lineage>
        <taxon>Bacteria</taxon>
        <taxon>Bacillati</taxon>
        <taxon>Actinomycetota</taxon>
        <taxon>Actinomycetes</taxon>
        <taxon>Micrococcales</taxon>
        <taxon>Micrococcaceae</taxon>
        <taxon>Arthrobacter</taxon>
    </lineage>
</organism>
<feature type="compositionally biased region" description="Pro residues" evidence="1">
    <location>
        <begin position="86"/>
        <end position="97"/>
    </location>
</feature>
<reference evidence="2 3" key="1">
    <citation type="submission" date="2018-10" db="EMBL/GenBank/DDBJ databases">
        <title>Genomic Encyclopedia of Type Strains, Phase IV (KMG-IV): sequencing the most valuable type-strain genomes for metagenomic binning, comparative biology and taxonomic classification.</title>
        <authorList>
            <person name="Goeker M."/>
        </authorList>
    </citation>
    <scope>NUCLEOTIDE SEQUENCE [LARGE SCALE GENOMIC DNA]</scope>
    <source>
        <strain evidence="2 3">DSM 25586</strain>
    </source>
</reference>
<dbReference type="AlphaFoldDB" id="A0A495EQP2"/>
<dbReference type="InterPro" id="IPR013783">
    <property type="entry name" value="Ig-like_fold"/>
</dbReference>